<dbReference type="Proteomes" id="UP000825051">
    <property type="component" value="Chromosome"/>
</dbReference>
<dbReference type="PANTHER" id="PTHR30203:SF24">
    <property type="entry name" value="BLR4935 PROTEIN"/>
    <property type="match status" value="1"/>
</dbReference>
<feature type="coiled-coil region" evidence="2">
    <location>
        <begin position="219"/>
        <end position="255"/>
    </location>
</feature>
<dbReference type="PANTHER" id="PTHR30203">
    <property type="entry name" value="OUTER MEMBRANE CATION EFFLUX PROTEIN"/>
    <property type="match status" value="1"/>
</dbReference>
<proteinExistence type="inferred from homology"/>
<keyword evidence="2" id="KW-0175">Coiled coil</keyword>
<dbReference type="PROSITE" id="PS51257">
    <property type="entry name" value="PROKAR_LIPOPROTEIN"/>
    <property type="match status" value="1"/>
</dbReference>
<dbReference type="Gene3D" id="1.20.1600.10">
    <property type="entry name" value="Outer membrane efflux proteins (OEP)"/>
    <property type="match status" value="1"/>
</dbReference>
<dbReference type="InterPro" id="IPR010131">
    <property type="entry name" value="MdtP/NodT-like"/>
</dbReference>
<dbReference type="KEGG" id="ole:K0B96_16260"/>
<evidence type="ECO:0000313" key="3">
    <source>
        <dbReference type="EMBL" id="QYM78836.1"/>
    </source>
</evidence>
<evidence type="ECO:0000256" key="2">
    <source>
        <dbReference type="SAM" id="Coils"/>
    </source>
</evidence>
<gene>
    <name evidence="3" type="ORF">K0B96_16260</name>
</gene>
<dbReference type="InterPro" id="IPR003423">
    <property type="entry name" value="OMP_efflux"/>
</dbReference>
<protein>
    <submittedName>
        <fullName evidence="3">TolC family protein</fullName>
    </submittedName>
</protein>
<dbReference type="AlphaFoldDB" id="A0A8F9XL42"/>
<organism evidence="3 4">
    <name type="scientific">Horticoccus luteus</name>
    <dbReference type="NCBI Taxonomy" id="2862869"/>
    <lineage>
        <taxon>Bacteria</taxon>
        <taxon>Pseudomonadati</taxon>
        <taxon>Verrucomicrobiota</taxon>
        <taxon>Opitutia</taxon>
        <taxon>Opitutales</taxon>
        <taxon>Opitutaceae</taxon>
        <taxon>Horticoccus</taxon>
    </lineage>
</organism>
<accession>A0A8F9XL42</accession>
<evidence type="ECO:0000313" key="4">
    <source>
        <dbReference type="Proteomes" id="UP000825051"/>
    </source>
</evidence>
<dbReference type="RefSeq" id="WP_220161940.1">
    <property type="nucleotide sequence ID" value="NZ_CP080507.1"/>
</dbReference>
<dbReference type="SUPFAM" id="SSF56954">
    <property type="entry name" value="Outer membrane efflux proteins (OEP)"/>
    <property type="match status" value="1"/>
</dbReference>
<dbReference type="GO" id="GO:0015562">
    <property type="term" value="F:efflux transmembrane transporter activity"/>
    <property type="evidence" value="ECO:0007669"/>
    <property type="project" value="InterPro"/>
</dbReference>
<feature type="coiled-coil region" evidence="2">
    <location>
        <begin position="346"/>
        <end position="373"/>
    </location>
</feature>
<name>A0A8F9XL42_9BACT</name>
<dbReference type="Pfam" id="PF02321">
    <property type="entry name" value="OEP"/>
    <property type="match status" value="1"/>
</dbReference>
<comment type="similarity">
    <text evidence="1">Belongs to the outer membrane factor (OMF) (TC 1.B.17) family.</text>
</comment>
<dbReference type="EMBL" id="CP080507">
    <property type="protein sequence ID" value="QYM78836.1"/>
    <property type="molecule type" value="Genomic_DNA"/>
</dbReference>
<reference evidence="3" key="1">
    <citation type="submission" date="2021-08" db="EMBL/GenBank/DDBJ databases">
        <title>Genome of a novel bacterium of the phylum Verrucomicrobia, Oleiharenicola sp. KSB-15.</title>
        <authorList>
            <person name="Chung J.-H."/>
            <person name="Ahn J.-H."/>
            <person name="Yoon Y."/>
            <person name="Kim D.-Y."/>
            <person name="An S.-H."/>
            <person name="Park I."/>
            <person name="Yeon J."/>
        </authorList>
    </citation>
    <scope>NUCLEOTIDE SEQUENCE</scope>
    <source>
        <strain evidence="3">KSB-15</strain>
    </source>
</reference>
<sequence length="486" mass="53532">MMNRSTLYSPGVWRAGLLGMAGIIFLAGCATNPKASLPAVQEAVASRSGLQVTWRQTEAERDEAERAITTLLAEELSPERAVEIAVINNRELRATFEDLGVSQSELIAASRLRNPSFGVGVRWPKDRPRGPNVEFSIAADLLDSVLLPVRRSVAREQLSQAEQRVAHAVLSLAAEVKTAVYAVEARQQLRVRLASVVDVNAAATDLAQRQFQAGNINQLELANQQMAEQEARLGLMQAEAQLRADREQLNRLLGLSGRQTGWTLPAELPPLPEADGLPDNIEDLAVTQRLDVAAMKTDVALAEKALRLKQKTRLLPASIDLGLDTERDSDGGRVTGPRLEFALPIFDQGQAELARLAAELRRASARYEGLANDVRSQVRAGRDALLAAREAAEYYQKSLVPQRRTLLRETLLHYNAMQKSSYELLAAKERLLNTERESVEALREYWTARTALEMSLGGRLRYVPAAESAAAKEEAVPEHQHQHGKN</sequence>
<evidence type="ECO:0000256" key="1">
    <source>
        <dbReference type="ARBA" id="ARBA00007613"/>
    </source>
</evidence>
<keyword evidence="4" id="KW-1185">Reference proteome</keyword>